<comment type="caution">
    <text evidence="3">The sequence shown here is derived from an EMBL/GenBank/DDBJ whole genome shotgun (WGS) entry which is preliminary data.</text>
</comment>
<dbReference type="CDD" id="cd02511">
    <property type="entry name" value="Beta4Glucosyltransferase"/>
    <property type="match status" value="1"/>
</dbReference>
<dbReference type="PANTHER" id="PTHR43630:SF2">
    <property type="entry name" value="GLYCOSYLTRANSFERASE"/>
    <property type="match status" value="1"/>
</dbReference>
<evidence type="ECO:0000256" key="1">
    <source>
        <dbReference type="ARBA" id="ARBA00038494"/>
    </source>
</evidence>
<dbReference type="EMBL" id="CAJNBJ010000021">
    <property type="protein sequence ID" value="CAE6802396.1"/>
    <property type="molecule type" value="Genomic_DNA"/>
</dbReference>
<dbReference type="InterPro" id="IPR001173">
    <property type="entry name" value="Glyco_trans_2-like"/>
</dbReference>
<dbReference type="Proteomes" id="UP000675880">
    <property type="component" value="Unassembled WGS sequence"/>
</dbReference>
<accession>A0ABM8SD45</accession>
<gene>
    <name evidence="3" type="ORF">NSPZN2_80128</name>
</gene>
<name>A0ABM8SD45_9BACT</name>
<proteinExistence type="inferred from homology"/>
<organism evidence="3 4">
    <name type="scientific">Nitrospira defluvii</name>
    <dbReference type="NCBI Taxonomy" id="330214"/>
    <lineage>
        <taxon>Bacteria</taxon>
        <taxon>Pseudomonadati</taxon>
        <taxon>Nitrospirota</taxon>
        <taxon>Nitrospiria</taxon>
        <taxon>Nitrospirales</taxon>
        <taxon>Nitrospiraceae</taxon>
        <taxon>Nitrospira</taxon>
    </lineage>
</organism>
<dbReference type="Pfam" id="PF00535">
    <property type="entry name" value="Glycos_transf_2"/>
    <property type="match status" value="1"/>
</dbReference>
<sequence>MTIAAVIITKDEEQNIGDCLQSVRWADELIVVDAESRDRTVELAKGYTPKVFVRAWPGYGPQKNFGIDQAGSDWILVVDADERVTDGLRQEIHALLAGGPPADIGGYEIPRRNYFYGKWIQGGGLYPDYQLRLFRKTSGRYDDVRLHENFVLQGRRERLREPFIHYSMPTVHHHIRKMMRYTTLGADEKLKRVSHISGWAIATHHIGTILKTLFTRGGYRDGVHGLVVAMFAGLHTFVKYAKAWERLNAHREP</sequence>
<keyword evidence="4" id="KW-1185">Reference proteome</keyword>
<dbReference type="Gene3D" id="3.90.550.10">
    <property type="entry name" value="Spore Coat Polysaccharide Biosynthesis Protein SpsA, Chain A"/>
    <property type="match status" value="1"/>
</dbReference>
<evidence type="ECO:0000313" key="4">
    <source>
        <dbReference type="Proteomes" id="UP000675880"/>
    </source>
</evidence>
<dbReference type="SUPFAM" id="SSF53448">
    <property type="entry name" value="Nucleotide-diphospho-sugar transferases"/>
    <property type="match status" value="1"/>
</dbReference>
<dbReference type="InterPro" id="IPR029044">
    <property type="entry name" value="Nucleotide-diphossugar_trans"/>
</dbReference>
<protein>
    <submittedName>
        <fullName evidence="3">Glyco_trans_2-like domain-containing protein</fullName>
    </submittedName>
</protein>
<reference evidence="3 4" key="1">
    <citation type="submission" date="2021-02" db="EMBL/GenBank/DDBJ databases">
        <authorList>
            <person name="Han P."/>
        </authorList>
    </citation>
    <scope>NUCLEOTIDE SEQUENCE [LARGE SCALE GENOMIC DNA]</scope>
    <source>
        <strain evidence="3">Candidatus Nitrospira sp. ZN2</strain>
    </source>
</reference>
<comment type="similarity">
    <text evidence="1">Belongs to the glycosyltransferase 2 family. WaaE/KdtX subfamily.</text>
</comment>
<dbReference type="PANTHER" id="PTHR43630">
    <property type="entry name" value="POLY-BETA-1,6-N-ACETYL-D-GLUCOSAMINE SYNTHASE"/>
    <property type="match status" value="1"/>
</dbReference>
<evidence type="ECO:0000259" key="2">
    <source>
        <dbReference type="Pfam" id="PF00535"/>
    </source>
</evidence>
<feature type="domain" description="Glycosyltransferase 2-like" evidence="2">
    <location>
        <begin position="6"/>
        <end position="122"/>
    </location>
</feature>
<evidence type="ECO:0000313" key="3">
    <source>
        <dbReference type="EMBL" id="CAE6802396.1"/>
    </source>
</evidence>
<dbReference type="RefSeq" id="WP_213044287.1">
    <property type="nucleotide sequence ID" value="NZ_CAJNBJ010000021.1"/>
</dbReference>